<dbReference type="InterPro" id="IPR020472">
    <property type="entry name" value="WD40_PAC1"/>
</dbReference>
<keyword evidence="1 3" id="KW-0853">WD repeat</keyword>
<dbReference type="InterPro" id="IPR001680">
    <property type="entry name" value="WD40_rpt"/>
</dbReference>
<feature type="repeat" description="WD" evidence="3">
    <location>
        <begin position="551"/>
        <end position="585"/>
    </location>
</feature>
<feature type="repeat" description="WD" evidence="3">
    <location>
        <begin position="696"/>
        <end position="728"/>
    </location>
</feature>
<feature type="compositionally biased region" description="Low complexity" evidence="4">
    <location>
        <begin position="27"/>
        <end position="52"/>
    </location>
</feature>
<name>A0A8S1ZV33_ARAAE</name>
<feature type="compositionally biased region" description="Basic and acidic residues" evidence="4">
    <location>
        <begin position="351"/>
        <end position="369"/>
    </location>
</feature>
<dbReference type="FunFam" id="2.130.10.10:FF:000329">
    <property type="entry name" value="WD repeat-containing protein 44"/>
    <property type="match status" value="1"/>
</dbReference>
<evidence type="ECO:0000313" key="6">
    <source>
        <dbReference type="EMBL" id="CAE5967396.1"/>
    </source>
</evidence>
<dbReference type="InterPro" id="IPR036322">
    <property type="entry name" value="WD40_repeat_dom_sf"/>
</dbReference>
<dbReference type="SUPFAM" id="SSF50978">
    <property type="entry name" value="WD40 repeat-like"/>
    <property type="match status" value="1"/>
</dbReference>
<dbReference type="SMART" id="SM00879">
    <property type="entry name" value="Brix"/>
    <property type="match status" value="2"/>
</dbReference>
<reference evidence="6" key="1">
    <citation type="submission" date="2021-01" db="EMBL/GenBank/DDBJ databases">
        <authorList>
            <person name="Bezrukov I."/>
        </authorList>
    </citation>
    <scope>NUCLEOTIDE SEQUENCE</scope>
</reference>
<feature type="repeat" description="WD" evidence="3">
    <location>
        <begin position="511"/>
        <end position="551"/>
    </location>
</feature>
<protein>
    <recommendedName>
        <fullName evidence="5">Brix domain-containing protein</fullName>
    </recommendedName>
</protein>
<dbReference type="PROSITE" id="PS50833">
    <property type="entry name" value="BRIX"/>
    <property type="match status" value="2"/>
</dbReference>
<evidence type="ECO:0000256" key="3">
    <source>
        <dbReference type="PROSITE-ProRule" id="PRU00221"/>
    </source>
</evidence>
<feature type="compositionally biased region" description="Basic and acidic residues" evidence="4">
    <location>
        <begin position="303"/>
        <end position="318"/>
    </location>
</feature>
<evidence type="ECO:0000256" key="4">
    <source>
        <dbReference type="SAM" id="MobiDB-lite"/>
    </source>
</evidence>
<dbReference type="PRINTS" id="PR00320">
    <property type="entry name" value="GPROTEINBRPT"/>
</dbReference>
<feature type="compositionally biased region" description="Basic and acidic residues" evidence="4">
    <location>
        <begin position="892"/>
        <end position="907"/>
    </location>
</feature>
<feature type="region of interest" description="Disordered" evidence="4">
    <location>
        <begin position="303"/>
        <end position="395"/>
    </location>
</feature>
<dbReference type="PROSITE" id="PS50294">
    <property type="entry name" value="WD_REPEATS_REGION"/>
    <property type="match status" value="3"/>
</dbReference>
<dbReference type="Pfam" id="PF00400">
    <property type="entry name" value="WD40"/>
    <property type="match status" value="4"/>
</dbReference>
<dbReference type="InterPro" id="IPR015943">
    <property type="entry name" value="WD40/YVTN_repeat-like_dom_sf"/>
</dbReference>
<dbReference type="GO" id="GO:0006364">
    <property type="term" value="P:rRNA processing"/>
    <property type="evidence" value="ECO:0007669"/>
    <property type="project" value="InterPro"/>
</dbReference>
<evidence type="ECO:0000313" key="7">
    <source>
        <dbReference type="Proteomes" id="UP000682877"/>
    </source>
</evidence>
<evidence type="ECO:0000259" key="5">
    <source>
        <dbReference type="PROSITE" id="PS50833"/>
    </source>
</evidence>
<evidence type="ECO:0000256" key="1">
    <source>
        <dbReference type="ARBA" id="ARBA00022574"/>
    </source>
</evidence>
<feature type="region of interest" description="Disordered" evidence="4">
    <location>
        <begin position="870"/>
        <end position="915"/>
    </location>
</feature>
<dbReference type="PANTHER" id="PTHR14221">
    <property type="entry name" value="WD REPEAT DOMAIN 44"/>
    <property type="match status" value="1"/>
</dbReference>
<dbReference type="PROSITE" id="PS50082">
    <property type="entry name" value="WD_REPEATS_2"/>
    <property type="match status" value="4"/>
</dbReference>
<dbReference type="InterPro" id="IPR007109">
    <property type="entry name" value="Brix"/>
</dbReference>
<feature type="domain" description="Brix" evidence="5">
    <location>
        <begin position="1135"/>
        <end position="1284"/>
    </location>
</feature>
<dbReference type="Gene3D" id="2.130.10.10">
    <property type="entry name" value="YVTN repeat-like/Quinoprotein amine dehydrogenase"/>
    <property type="match status" value="1"/>
</dbReference>
<sequence>MSYHNEEEEEGDTNDCFYESLDRLASSSSCSCSASNSDYDSESSPRISSAASHDSEELNGGGRRRRYPFPVPRFPMGASKFDVWISEPASVSERRSKLLNEMGLSRDPVLSRLKPVSESSSKETGAGSFEISRSISCNQLARRDHGECSETVGGCASCIVRSKSDITTSQCGDRERRYTSLGNSCSCSVSKLSVHHPSHSEISRTSPPFVKCSLGSVSADSCENSLRLNGDTDCVLSESVVNEEVEVCTIKNLDNGKEFVVNEIQEDGTWKKVKEVGTGTQMTMEEFEMCVGHSPIVQELMRRQNVEDSDKNTSKENEDSGNSNKDNASKSKKKGSWFKSIKSVASSMTGHSKERRSSDDRDTSSERGGRRSSSATDDSQESSFHGPERVRVRQYGKSSKELTALYKTQEIQAHNGSIWSIKFSLDGKYLASAGEDCIIHIWQVVEAEKKGELLLDRPELLLLANNGSPEPTTMSPRRRGRTSISRKSLSLENIFVPDSLFGLSEKPFCSFQGHVDDVLDLAWSKSQHLLSSSMDKTVRLWNLSSQTCLKVFSHSDYVTCIQFNPVDDRYFISGSLDAKVRVWSIPDRQVVDWYDLHEMVTSACYTPDGQGALVGSYKGSCRMYSASDNKLQQKSLINLQNKKKKAHQKKITGFQFVPGSSSEVLVTSSDSRIRVVDGTDLVNKLKGFRNTSSQISASITADGKYVVSASEDSHVYIWKYESPASRPSRSNNNKNVTVTNSYEHFHSQDVSAAISWPGMASTENWGTQNRAGFNGNTNNLDNVSTANHPPTLVDQPGTVDRLNSPRNGIISSTTNGYFFDRMSATWPEEKLLFGRNRSGNRLSTDLSSSNGNSGNVSASWGMVIVTADQKMGRKRKHSETVAAAPVKQNDSAPERPKRTLLGWKDKNEDAEDSKPASVFRNKEKVLVTCSRRISFRYRHLMLNMVSLLPHCKKDSKVEAKSSRGATLNELIELKGSSSCLFFECRKHKDLYMWMVKSPGGPSVKFLVNAVHTMEELKLTGNHLKGSRPLLTFSSNFEKDAHWKLLKEMLTQIFGIPEGHRKSKPYHDHVFVFSIVDDHIWFRNYQISVPHNESDKIARGDLDKMTLIEVGPRFCLNPIKIFGGSFGGPTLYENPFYVSPNQFRKHKDLYMWMVKSPGGPSVKFLVNAVHTMEELKLTGNHLKGSRPLLTFSSNFEKDAHWKLLKEMLTQIFGIPEGHRKSKPYHDHVFVFSIVNDHIWFRNYQISVPHNESDKIARGDLDKMTLIEVGPRFCLNPIKIFGGSFGGPTLYENPFYVSPNQIRALEKRNKAGKFAKKIKAKTRRKMHELSNPLEPDEFTDMWNDE</sequence>
<dbReference type="PROSITE" id="PS00678">
    <property type="entry name" value="WD_REPEATS_1"/>
    <property type="match status" value="1"/>
</dbReference>
<gene>
    <name evidence="6" type="ORF">AARE701A_LOCUS7273</name>
</gene>
<feature type="compositionally biased region" description="Low complexity" evidence="4">
    <location>
        <begin position="371"/>
        <end position="383"/>
    </location>
</feature>
<dbReference type="EMBL" id="LR999453">
    <property type="protein sequence ID" value="CAE5967396.1"/>
    <property type="molecule type" value="Genomic_DNA"/>
</dbReference>
<dbReference type="SUPFAM" id="SSF52954">
    <property type="entry name" value="Class II aaRS ABD-related"/>
    <property type="match status" value="2"/>
</dbReference>
<dbReference type="InterPro" id="IPR040324">
    <property type="entry name" value="WDR44/Dgr2"/>
</dbReference>
<dbReference type="Proteomes" id="UP000682877">
    <property type="component" value="Chromosome 3"/>
</dbReference>
<feature type="repeat" description="WD" evidence="3">
    <location>
        <begin position="411"/>
        <end position="444"/>
    </location>
</feature>
<proteinExistence type="predicted"/>
<dbReference type="SMART" id="SM00320">
    <property type="entry name" value="WD40"/>
    <property type="match status" value="6"/>
</dbReference>
<evidence type="ECO:0000256" key="2">
    <source>
        <dbReference type="ARBA" id="ARBA00022737"/>
    </source>
</evidence>
<dbReference type="GO" id="GO:0019843">
    <property type="term" value="F:rRNA binding"/>
    <property type="evidence" value="ECO:0007669"/>
    <property type="project" value="InterPro"/>
</dbReference>
<dbReference type="PANTHER" id="PTHR14221:SF67">
    <property type="entry name" value="WD REPEAT-CONTAINING PROTEIN 44-LIKE"/>
    <property type="match status" value="1"/>
</dbReference>
<organism evidence="6 7">
    <name type="scientific">Arabidopsis arenosa</name>
    <name type="common">Sand rock-cress</name>
    <name type="synonym">Cardaminopsis arenosa</name>
    <dbReference type="NCBI Taxonomy" id="38785"/>
    <lineage>
        <taxon>Eukaryota</taxon>
        <taxon>Viridiplantae</taxon>
        <taxon>Streptophyta</taxon>
        <taxon>Embryophyta</taxon>
        <taxon>Tracheophyta</taxon>
        <taxon>Spermatophyta</taxon>
        <taxon>Magnoliopsida</taxon>
        <taxon>eudicotyledons</taxon>
        <taxon>Gunneridae</taxon>
        <taxon>Pentapetalae</taxon>
        <taxon>rosids</taxon>
        <taxon>malvids</taxon>
        <taxon>Brassicales</taxon>
        <taxon>Brassicaceae</taxon>
        <taxon>Camelineae</taxon>
        <taxon>Arabidopsis</taxon>
    </lineage>
</organism>
<feature type="domain" description="Brix" evidence="5">
    <location>
        <begin position="923"/>
        <end position="1126"/>
    </location>
</feature>
<keyword evidence="7" id="KW-1185">Reference proteome</keyword>
<keyword evidence="2" id="KW-0677">Repeat</keyword>
<accession>A0A8S1ZV33</accession>
<feature type="region of interest" description="Disordered" evidence="4">
    <location>
        <begin position="27"/>
        <end position="69"/>
    </location>
</feature>
<dbReference type="Pfam" id="PF04427">
    <property type="entry name" value="Brix"/>
    <property type="match status" value="2"/>
</dbReference>
<dbReference type="InterPro" id="IPR019775">
    <property type="entry name" value="WD40_repeat_CS"/>
</dbReference>